<dbReference type="AlphaFoldDB" id="A0A8H5NWA4"/>
<evidence type="ECO:0000313" key="2">
    <source>
        <dbReference type="Proteomes" id="UP000546213"/>
    </source>
</evidence>
<evidence type="ECO:0000313" key="1">
    <source>
        <dbReference type="EMBL" id="KAF5579293.1"/>
    </source>
</evidence>
<protein>
    <submittedName>
        <fullName evidence="1">Uncharacterized protein</fullName>
    </submittedName>
</protein>
<dbReference type="EMBL" id="JAAOAS010000337">
    <property type="protein sequence ID" value="KAF5579293.1"/>
    <property type="molecule type" value="Genomic_DNA"/>
</dbReference>
<dbReference type="OrthoDB" id="4540679at2759"/>
<gene>
    <name evidence="1" type="ORF">FPCIR_11175</name>
</gene>
<reference evidence="1 2" key="1">
    <citation type="submission" date="2020-05" db="EMBL/GenBank/DDBJ databases">
        <title>Identification and distribution of gene clusters putatively required for synthesis of sphingolipid metabolism inhibitors in phylogenetically diverse species of the filamentous fungus Fusarium.</title>
        <authorList>
            <person name="Kim H.-S."/>
            <person name="Busman M."/>
            <person name="Brown D.W."/>
            <person name="Divon H."/>
            <person name="Uhlig S."/>
            <person name="Proctor R.H."/>
        </authorList>
    </citation>
    <scope>NUCLEOTIDE SEQUENCE [LARGE SCALE GENOMIC DNA]</scope>
    <source>
        <strain evidence="1 2">NRRL 36939</strain>
    </source>
</reference>
<name>A0A8H5NWA4_9HYPO</name>
<keyword evidence="2" id="KW-1185">Reference proteome</keyword>
<organism evidence="1 2">
    <name type="scientific">Fusarium pseudocircinatum</name>
    <dbReference type="NCBI Taxonomy" id="56676"/>
    <lineage>
        <taxon>Eukaryota</taxon>
        <taxon>Fungi</taxon>
        <taxon>Dikarya</taxon>
        <taxon>Ascomycota</taxon>
        <taxon>Pezizomycotina</taxon>
        <taxon>Sordariomycetes</taxon>
        <taxon>Hypocreomycetidae</taxon>
        <taxon>Hypocreales</taxon>
        <taxon>Nectriaceae</taxon>
        <taxon>Fusarium</taxon>
        <taxon>Fusarium fujikuroi species complex</taxon>
    </lineage>
</organism>
<dbReference type="Proteomes" id="UP000546213">
    <property type="component" value="Unassembled WGS sequence"/>
</dbReference>
<proteinExistence type="predicted"/>
<comment type="caution">
    <text evidence="1">The sequence shown here is derived from an EMBL/GenBank/DDBJ whole genome shotgun (WGS) entry which is preliminary data.</text>
</comment>
<accession>A0A8H5NWA4</accession>
<sequence>MSFTFNGVKRDGDGAYHYNDGDVETHQIPFLTNAMVTNDTLPGLPAYYILPRLDSTWGGTAGGGWWIVTGDIVVIVTNIEKERVETTTTKLYAKAEFALEVSAGGNYMGIKTEAKAKTETGVEFEKEVRNKDTYTQKGVVGDVALVESGSMAVKKGDSLGWHGGPRWNDIHNPSRSLSRVGGLQFSRITMTGGGHSAGLYVQTLPVFDGNKELKDLHIALSNVGWTDWYAYVAGKKAPSSGRQLLAYPNYRPSTTLMPLNKTPAKAE</sequence>